<evidence type="ECO:0000259" key="2">
    <source>
        <dbReference type="PROSITE" id="PS51154"/>
    </source>
</evidence>
<evidence type="ECO:0000256" key="1">
    <source>
        <dbReference type="ARBA" id="ARBA00035885"/>
    </source>
</evidence>
<dbReference type="Pfam" id="PF01661">
    <property type="entry name" value="Macro"/>
    <property type="match status" value="1"/>
</dbReference>
<keyword evidence="4" id="KW-1185">Reference proteome</keyword>
<reference evidence="4" key="1">
    <citation type="journal article" date="2019" name="Int. J. Syst. Evol. Microbiol.">
        <title>The Global Catalogue of Microorganisms (GCM) 10K type strain sequencing project: providing services to taxonomists for standard genome sequencing and annotation.</title>
        <authorList>
            <consortium name="The Broad Institute Genomics Platform"/>
            <consortium name="The Broad Institute Genome Sequencing Center for Infectious Disease"/>
            <person name="Wu L."/>
            <person name="Ma J."/>
        </authorList>
    </citation>
    <scope>NUCLEOTIDE SEQUENCE [LARGE SCALE GENOMIC DNA]</scope>
    <source>
        <strain evidence="4">JCM 17705</strain>
    </source>
</reference>
<dbReference type="Proteomes" id="UP001500582">
    <property type="component" value="Unassembled WGS sequence"/>
</dbReference>
<sequence>MAITFIKGNLFNSKAQTIVNTVNCVGVMGKGIALVFKLRYPQLFAAYQKACKSGDIQIGYPWLYKDQPGIPWVLNFPTKDHWKYPSKPEFIEKGLKAFVTNYEEQGITSIAFPMLGTHNGGLDTELVKNMMISFLGSCPIPVEVYEFDPNQPDDLFERFKAQWLSLSPTIIKSHTGIRNQAQIDAVYRALNSGPIQSLIGLIEARGVGMVTMEKCFRFVMDYRQNTLFD</sequence>
<feature type="domain" description="Macro" evidence="2">
    <location>
        <begin position="1"/>
        <end position="163"/>
    </location>
</feature>
<protein>
    <recommendedName>
        <fullName evidence="2">Macro domain-containing protein</fullName>
    </recommendedName>
</protein>
<dbReference type="PANTHER" id="PTHR12521">
    <property type="entry name" value="PROTEIN C6ORF130"/>
    <property type="match status" value="1"/>
</dbReference>
<gene>
    <name evidence="3" type="ORF">GCM10023149_04270</name>
</gene>
<dbReference type="SMART" id="SM00506">
    <property type="entry name" value="A1pp"/>
    <property type="match status" value="1"/>
</dbReference>
<dbReference type="InterPro" id="IPR043472">
    <property type="entry name" value="Macro_dom-like"/>
</dbReference>
<evidence type="ECO:0000313" key="4">
    <source>
        <dbReference type="Proteomes" id="UP001500582"/>
    </source>
</evidence>
<dbReference type="RefSeq" id="WP_345209334.1">
    <property type="nucleotide sequence ID" value="NZ_BAABFT010000001.1"/>
</dbReference>
<evidence type="ECO:0000313" key="3">
    <source>
        <dbReference type="EMBL" id="GAA4309806.1"/>
    </source>
</evidence>
<dbReference type="Gene3D" id="3.40.220.10">
    <property type="entry name" value="Leucine Aminopeptidase, subunit E, domain 1"/>
    <property type="match status" value="1"/>
</dbReference>
<dbReference type="InterPro" id="IPR002589">
    <property type="entry name" value="Macro_dom"/>
</dbReference>
<dbReference type="SUPFAM" id="SSF52949">
    <property type="entry name" value="Macro domain-like"/>
    <property type="match status" value="1"/>
</dbReference>
<comment type="catalytic activity">
    <reaction evidence="1">
        <text>an N-(ADP-alpha-D-ribosyl)-thymidine in DNA + H2O = a thymidine in DNA + ADP-D-ribose</text>
        <dbReference type="Rhea" id="RHEA:71655"/>
        <dbReference type="Rhea" id="RHEA-COMP:13556"/>
        <dbReference type="Rhea" id="RHEA-COMP:18051"/>
        <dbReference type="ChEBI" id="CHEBI:15377"/>
        <dbReference type="ChEBI" id="CHEBI:57967"/>
        <dbReference type="ChEBI" id="CHEBI:137386"/>
        <dbReference type="ChEBI" id="CHEBI:191199"/>
    </reaction>
    <physiologicalReaction direction="left-to-right" evidence="1">
        <dbReference type="Rhea" id="RHEA:71656"/>
    </physiologicalReaction>
</comment>
<comment type="caution">
    <text evidence="3">The sequence shown here is derived from an EMBL/GenBank/DDBJ whole genome shotgun (WGS) entry which is preliminary data.</text>
</comment>
<accession>A0ABP8FS32</accession>
<dbReference type="PROSITE" id="PS51154">
    <property type="entry name" value="MACRO"/>
    <property type="match status" value="1"/>
</dbReference>
<dbReference type="PANTHER" id="PTHR12521:SF0">
    <property type="entry name" value="ADP-RIBOSE GLYCOHYDROLASE OARD1"/>
    <property type="match status" value="1"/>
</dbReference>
<dbReference type="InterPro" id="IPR050892">
    <property type="entry name" value="ADP-ribose_metab_enzymes"/>
</dbReference>
<dbReference type="EMBL" id="BAABFT010000001">
    <property type="protein sequence ID" value="GAA4309806.1"/>
    <property type="molecule type" value="Genomic_DNA"/>
</dbReference>
<name>A0ABP8FS32_9SPHI</name>
<proteinExistence type="predicted"/>
<dbReference type="CDD" id="cd02901">
    <property type="entry name" value="Macro_Poa1p-like"/>
    <property type="match status" value="1"/>
</dbReference>
<organism evidence="3 4">
    <name type="scientific">Mucilaginibacter gynuensis</name>
    <dbReference type="NCBI Taxonomy" id="1302236"/>
    <lineage>
        <taxon>Bacteria</taxon>
        <taxon>Pseudomonadati</taxon>
        <taxon>Bacteroidota</taxon>
        <taxon>Sphingobacteriia</taxon>
        <taxon>Sphingobacteriales</taxon>
        <taxon>Sphingobacteriaceae</taxon>
        <taxon>Mucilaginibacter</taxon>
    </lineage>
</organism>